<dbReference type="PANTHER" id="PTHR43711">
    <property type="entry name" value="TWO-COMPONENT HISTIDINE KINASE"/>
    <property type="match status" value="1"/>
</dbReference>
<dbReference type="InterPro" id="IPR003660">
    <property type="entry name" value="HAMP_dom"/>
</dbReference>
<dbReference type="SUPFAM" id="SSF47384">
    <property type="entry name" value="Homodimeric domain of signal transducing histidine kinase"/>
    <property type="match status" value="1"/>
</dbReference>
<evidence type="ECO:0000256" key="6">
    <source>
        <dbReference type="ARBA" id="ARBA00022777"/>
    </source>
</evidence>
<dbReference type="InterPro" id="IPR050736">
    <property type="entry name" value="Sensor_HK_Regulatory"/>
</dbReference>
<evidence type="ECO:0000256" key="2">
    <source>
        <dbReference type="ARBA" id="ARBA00004370"/>
    </source>
</evidence>
<dbReference type="InterPro" id="IPR003594">
    <property type="entry name" value="HATPase_dom"/>
</dbReference>
<evidence type="ECO:0000313" key="11">
    <source>
        <dbReference type="EMBL" id="AUX42066.1"/>
    </source>
</evidence>
<name>A0A2L0ERZ7_SORCE</name>
<keyword evidence="4" id="KW-0597">Phosphoprotein</keyword>
<feature type="compositionally biased region" description="Low complexity" evidence="8">
    <location>
        <begin position="465"/>
        <end position="481"/>
    </location>
</feature>
<dbReference type="InterPro" id="IPR036890">
    <property type="entry name" value="HATPase_C_sf"/>
</dbReference>
<dbReference type="EMBL" id="CP012673">
    <property type="protein sequence ID" value="AUX42066.1"/>
    <property type="molecule type" value="Genomic_DNA"/>
</dbReference>
<dbReference type="EC" id="2.7.13.3" evidence="3"/>
<keyword evidence="6 11" id="KW-0418">Kinase</keyword>
<dbReference type="FunFam" id="3.30.565.10:FF:000006">
    <property type="entry name" value="Sensor histidine kinase WalK"/>
    <property type="match status" value="1"/>
</dbReference>
<comment type="subcellular location">
    <subcellularLocation>
        <location evidence="2">Membrane</location>
    </subcellularLocation>
</comment>
<evidence type="ECO:0000256" key="1">
    <source>
        <dbReference type="ARBA" id="ARBA00000085"/>
    </source>
</evidence>
<keyword evidence="7" id="KW-0902">Two-component regulatory system</keyword>
<evidence type="ECO:0000256" key="5">
    <source>
        <dbReference type="ARBA" id="ARBA00022679"/>
    </source>
</evidence>
<dbReference type="GO" id="GO:0000155">
    <property type="term" value="F:phosphorelay sensor kinase activity"/>
    <property type="evidence" value="ECO:0007669"/>
    <property type="project" value="InterPro"/>
</dbReference>
<feature type="region of interest" description="Disordered" evidence="8">
    <location>
        <begin position="462"/>
        <end position="481"/>
    </location>
</feature>
<evidence type="ECO:0000313" key="12">
    <source>
        <dbReference type="Proteomes" id="UP000238348"/>
    </source>
</evidence>
<dbReference type="SMART" id="SM00387">
    <property type="entry name" value="HATPase_c"/>
    <property type="match status" value="1"/>
</dbReference>
<dbReference type="PRINTS" id="PR00344">
    <property type="entry name" value="BCTRLSENSOR"/>
</dbReference>
<dbReference type="CDD" id="cd00082">
    <property type="entry name" value="HisKA"/>
    <property type="match status" value="1"/>
</dbReference>
<proteinExistence type="predicted"/>
<dbReference type="InterPro" id="IPR004358">
    <property type="entry name" value="Sig_transdc_His_kin-like_C"/>
</dbReference>
<dbReference type="PROSITE" id="PS50885">
    <property type="entry name" value="HAMP"/>
    <property type="match status" value="1"/>
</dbReference>
<gene>
    <name evidence="11" type="primary">cpxA</name>
    <name evidence="11" type="ORF">SOCE26_034930</name>
</gene>
<dbReference type="Pfam" id="PF02518">
    <property type="entry name" value="HATPase_c"/>
    <property type="match status" value="1"/>
</dbReference>
<dbReference type="SUPFAM" id="SSF55874">
    <property type="entry name" value="ATPase domain of HSP90 chaperone/DNA topoisomerase II/histidine kinase"/>
    <property type="match status" value="1"/>
</dbReference>
<evidence type="ECO:0000256" key="7">
    <source>
        <dbReference type="ARBA" id="ARBA00023012"/>
    </source>
</evidence>
<dbReference type="SMART" id="SM00304">
    <property type="entry name" value="HAMP"/>
    <property type="match status" value="1"/>
</dbReference>
<dbReference type="SMART" id="SM00388">
    <property type="entry name" value="HisKA"/>
    <property type="match status" value="1"/>
</dbReference>
<protein>
    <recommendedName>
        <fullName evidence="3">histidine kinase</fullName>
        <ecNumber evidence="3">2.7.13.3</ecNumber>
    </recommendedName>
</protein>
<dbReference type="InterPro" id="IPR036097">
    <property type="entry name" value="HisK_dim/P_sf"/>
</dbReference>
<evidence type="ECO:0000259" key="10">
    <source>
        <dbReference type="PROSITE" id="PS50885"/>
    </source>
</evidence>
<dbReference type="CDD" id="cd06225">
    <property type="entry name" value="HAMP"/>
    <property type="match status" value="1"/>
</dbReference>
<dbReference type="Pfam" id="PF00512">
    <property type="entry name" value="HisKA"/>
    <property type="match status" value="1"/>
</dbReference>
<organism evidence="11 12">
    <name type="scientific">Sorangium cellulosum</name>
    <name type="common">Polyangium cellulosum</name>
    <dbReference type="NCBI Taxonomy" id="56"/>
    <lineage>
        <taxon>Bacteria</taxon>
        <taxon>Pseudomonadati</taxon>
        <taxon>Myxococcota</taxon>
        <taxon>Polyangia</taxon>
        <taxon>Polyangiales</taxon>
        <taxon>Polyangiaceae</taxon>
        <taxon>Sorangium</taxon>
    </lineage>
</organism>
<sequence>MAVLLLLSVAGMGLLTTFLHRTSRFIDDSVQSVRLAMELQQQMTQYNGTLALASAEGAPASAEDIGPVLEAIVAGADRRLIEVRKYIGSPEEELLLREVEQRMYDYFVYCRALLERRETPGEAIRTSLPLLNAAMTSLQDFVDQNSLQAQAATRQAAVWDSTANVLSIGIPLLAAIAIVASLVAIERGVHSPLAALERAIERFGRGDKAARAQVAGPSELRSIAGVFNGMADSLVCQEENQLTFIAGVAHDLRNPLTALRFNVDRFHPSGPAPTAEQARRANELVARQVHRMDRLVGDLLDATRIHAGRLELKLGACDLSELAREAAELFQPLSSAHEITVSSAAGPVVALCDPTRIAQVLNNLISNAVKYSPQGGEITVSVGEDGGRAYVTVADQGIGIEPEEVERLFEPFRRASASRELVPGVGLGLWLARRIAEAHGGSLGVSSAPGQGSVFRLELPLAEGATPPTSPSARAASAPRS</sequence>
<evidence type="ECO:0000259" key="9">
    <source>
        <dbReference type="PROSITE" id="PS50109"/>
    </source>
</evidence>
<dbReference type="Proteomes" id="UP000238348">
    <property type="component" value="Chromosome"/>
</dbReference>
<dbReference type="Gene3D" id="3.30.565.10">
    <property type="entry name" value="Histidine kinase-like ATPase, C-terminal domain"/>
    <property type="match status" value="1"/>
</dbReference>
<dbReference type="Gene3D" id="6.10.340.10">
    <property type="match status" value="1"/>
</dbReference>
<evidence type="ECO:0000256" key="3">
    <source>
        <dbReference type="ARBA" id="ARBA00012438"/>
    </source>
</evidence>
<evidence type="ECO:0000256" key="4">
    <source>
        <dbReference type="ARBA" id="ARBA00022553"/>
    </source>
</evidence>
<dbReference type="CDD" id="cd00075">
    <property type="entry name" value="HATPase"/>
    <property type="match status" value="1"/>
</dbReference>
<dbReference type="Pfam" id="PF00672">
    <property type="entry name" value="HAMP"/>
    <property type="match status" value="1"/>
</dbReference>
<dbReference type="Gene3D" id="1.10.287.130">
    <property type="match status" value="1"/>
</dbReference>
<accession>A0A2L0ERZ7</accession>
<dbReference type="InterPro" id="IPR005467">
    <property type="entry name" value="His_kinase_dom"/>
</dbReference>
<dbReference type="PROSITE" id="PS50109">
    <property type="entry name" value="HIS_KIN"/>
    <property type="match status" value="1"/>
</dbReference>
<feature type="domain" description="HAMP" evidence="10">
    <location>
        <begin position="187"/>
        <end position="239"/>
    </location>
</feature>
<keyword evidence="5 11" id="KW-0808">Transferase</keyword>
<dbReference type="PANTHER" id="PTHR43711:SF1">
    <property type="entry name" value="HISTIDINE KINASE 1"/>
    <property type="match status" value="1"/>
</dbReference>
<dbReference type="AlphaFoldDB" id="A0A2L0ERZ7"/>
<feature type="domain" description="Histidine kinase" evidence="9">
    <location>
        <begin position="247"/>
        <end position="463"/>
    </location>
</feature>
<comment type="catalytic activity">
    <reaction evidence="1">
        <text>ATP + protein L-histidine = ADP + protein N-phospho-L-histidine.</text>
        <dbReference type="EC" id="2.7.13.3"/>
    </reaction>
</comment>
<reference evidence="11 12" key="1">
    <citation type="submission" date="2015-09" db="EMBL/GenBank/DDBJ databases">
        <title>Sorangium comparison.</title>
        <authorList>
            <person name="Zaburannyi N."/>
            <person name="Bunk B."/>
            <person name="Overmann J."/>
            <person name="Mueller R."/>
        </authorList>
    </citation>
    <scope>NUCLEOTIDE SEQUENCE [LARGE SCALE GENOMIC DNA]</scope>
    <source>
        <strain evidence="11 12">So ce26</strain>
    </source>
</reference>
<evidence type="ECO:0000256" key="8">
    <source>
        <dbReference type="SAM" id="MobiDB-lite"/>
    </source>
</evidence>
<dbReference type="GO" id="GO:0016020">
    <property type="term" value="C:membrane"/>
    <property type="evidence" value="ECO:0007669"/>
    <property type="project" value="UniProtKB-SubCell"/>
</dbReference>
<dbReference type="InterPro" id="IPR003661">
    <property type="entry name" value="HisK_dim/P_dom"/>
</dbReference>